<proteinExistence type="predicted"/>
<evidence type="ECO:0000313" key="1">
    <source>
        <dbReference type="EMBL" id="SHK96252.1"/>
    </source>
</evidence>
<organism evidence="1 2">
    <name type="scientific">Xylanibacter ruminicola</name>
    <name type="common">Prevotella ruminicola</name>
    <dbReference type="NCBI Taxonomy" id="839"/>
    <lineage>
        <taxon>Bacteria</taxon>
        <taxon>Pseudomonadati</taxon>
        <taxon>Bacteroidota</taxon>
        <taxon>Bacteroidia</taxon>
        <taxon>Bacteroidales</taxon>
        <taxon>Prevotellaceae</taxon>
        <taxon>Xylanibacter</taxon>
    </lineage>
</organism>
<dbReference type="AlphaFoldDB" id="A0A1M6WR68"/>
<reference evidence="1 2" key="1">
    <citation type="submission" date="2016-11" db="EMBL/GenBank/DDBJ databases">
        <authorList>
            <person name="Jaros S."/>
            <person name="Januszkiewicz K."/>
            <person name="Wedrychowicz H."/>
        </authorList>
    </citation>
    <scope>NUCLEOTIDE SEQUENCE [LARGE SCALE GENOMIC DNA]</scope>
    <source>
        <strain evidence="1 2">KHT3</strain>
    </source>
</reference>
<evidence type="ECO:0000313" key="2">
    <source>
        <dbReference type="Proteomes" id="UP000184130"/>
    </source>
</evidence>
<dbReference type="EMBL" id="FRBD01000017">
    <property type="protein sequence ID" value="SHK96252.1"/>
    <property type="molecule type" value="Genomic_DNA"/>
</dbReference>
<dbReference type="Proteomes" id="UP000184130">
    <property type="component" value="Unassembled WGS sequence"/>
</dbReference>
<sequence>MPWFVYELGRKRDCYVKLLIDLSDKNIHDLVEMMNWSWDNEWFEHSTSETVCTELLKNHLPLLYEKVQSLAIQQFLCNYPNSEGIEDFGLFEIFIPDEILDYAGISVDKSE</sequence>
<name>A0A1M6WR68_XYLRU</name>
<protein>
    <submittedName>
        <fullName evidence="1">Uncharacterized protein</fullName>
    </submittedName>
</protein>
<gene>
    <name evidence="1" type="ORF">SAMN05216463_117110</name>
</gene>
<accession>A0A1M6WR68</accession>